<comment type="caution">
    <text evidence="1">The sequence shown here is derived from an EMBL/GenBank/DDBJ whole genome shotgun (WGS) entry which is preliminary data.</text>
</comment>
<accession>A0AAD7TMT1</accession>
<proteinExistence type="predicted"/>
<name>A0AAD7TMT1_9APHY</name>
<dbReference type="Proteomes" id="UP001215151">
    <property type="component" value="Unassembled WGS sequence"/>
</dbReference>
<organism evidence="1 2">
    <name type="scientific">Trametes cubensis</name>
    <dbReference type="NCBI Taxonomy" id="1111947"/>
    <lineage>
        <taxon>Eukaryota</taxon>
        <taxon>Fungi</taxon>
        <taxon>Dikarya</taxon>
        <taxon>Basidiomycota</taxon>
        <taxon>Agaricomycotina</taxon>
        <taxon>Agaricomycetes</taxon>
        <taxon>Polyporales</taxon>
        <taxon>Polyporaceae</taxon>
        <taxon>Trametes</taxon>
    </lineage>
</organism>
<reference evidence="1" key="1">
    <citation type="submission" date="2022-11" db="EMBL/GenBank/DDBJ databases">
        <title>Genome Sequence of Cubamyces cubensis.</title>
        <authorList>
            <person name="Buettner E."/>
        </authorList>
    </citation>
    <scope>NUCLEOTIDE SEQUENCE</scope>
    <source>
        <strain evidence="1">MPL-01</strain>
    </source>
</reference>
<gene>
    <name evidence="1" type="ORF">ONZ51_g8895</name>
</gene>
<evidence type="ECO:0000313" key="2">
    <source>
        <dbReference type="Proteomes" id="UP001215151"/>
    </source>
</evidence>
<sequence>MAFVRRALQLPTHSSVITPLLDIGLWPLRYRRARMALKYLAYLVDCPAVLVAAAFRVSCNLVHAGHPSWISDLHYALHRLPSRVPFDPTVPITAASVQTLLRALEAALATHVRGLIQQATKLAVWREAVLSLLPQPPAVSALFKQREYLRISCARTRKDVARLFSGVSPCAIEALRSRGIPRARRICRFCRARAIVEDEHHILFECPDPTLQETRTRFYTAVFAIEPGLLHLRRRCGDWHFFGTTMNNARTANAAATLVTTAFTRVRTTAPLILDSEEDLMALPNLPG</sequence>
<evidence type="ECO:0000313" key="1">
    <source>
        <dbReference type="EMBL" id="KAJ8469592.1"/>
    </source>
</evidence>
<keyword evidence="2" id="KW-1185">Reference proteome</keyword>
<protein>
    <submittedName>
        <fullName evidence="1">Uncharacterized protein</fullName>
    </submittedName>
</protein>
<dbReference type="EMBL" id="JAPEVG010000283">
    <property type="protein sequence ID" value="KAJ8469592.1"/>
    <property type="molecule type" value="Genomic_DNA"/>
</dbReference>
<dbReference type="AlphaFoldDB" id="A0AAD7TMT1"/>